<dbReference type="EMBL" id="JAYMYQ010000001">
    <property type="protein sequence ID" value="KAK7360568.1"/>
    <property type="molecule type" value="Genomic_DNA"/>
</dbReference>
<evidence type="ECO:0000313" key="1">
    <source>
        <dbReference type="EMBL" id="KAK7360568.1"/>
    </source>
</evidence>
<sequence length="96" mass="10822">MGNDTNLIRGASRECLCHGWTLSLNIGKLSNLERHTKPEGLADTPVHDRLDRIPELTDNEGRDSIPTSYDRARFGLLSSVDLLAFYIWFGHKLLSI</sequence>
<comment type="caution">
    <text evidence="1">The sequence shown here is derived from an EMBL/GenBank/DDBJ whole genome shotgun (WGS) entry which is preliminary data.</text>
</comment>
<dbReference type="Proteomes" id="UP001367508">
    <property type="component" value="Unassembled WGS sequence"/>
</dbReference>
<dbReference type="AlphaFoldDB" id="A0AAN9MY83"/>
<gene>
    <name evidence="1" type="ORF">VNO77_02574</name>
</gene>
<protein>
    <submittedName>
        <fullName evidence="1">Uncharacterized protein</fullName>
    </submittedName>
</protein>
<reference evidence="1 2" key="1">
    <citation type="submission" date="2024-01" db="EMBL/GenBank/DDBJ databases">
        <title>The genomes of 5 underutilized Papilionoideae crops provide insights into root nodulation and disease resistanc.</title>
        <authorList>
            <person name="Jiang F."/>
        </authorList>
    </citation>
    <scope>NUCLEOTIDE SEQUENCE [LARGE SCALE GENOMIC DNA]</scope>
    <source>
        <strain evidence="1">LVBAO_FW01</strain>
        <tissue evidence="1">Leaves</tissue>
    </source>
</reference>
<accession>A0AAN9MY83</accession>
<name>A0AAN9MY83_CANGL</name>
<proteinExistence type="predicted"/>
<organism evidence="1 2">
    <name type="scientific">Canavalia gladiata</name>
    <name type="common">Sword bean</name>
    <name type="synonym">Dolichos gladiatus</name>
    <dbReference type="NCBI Taxonomy" id="3824"/>
    <lineage>
        <taxon>Eukaryota</taxon>
        <taxon>Viridiplantae</taxon>
        <taxon>Streptophyta</taxon>
        <taxon>Embryophyta</taxon>
        <taxon>Tracheophyta</taxon>
        <taxon>Spermatophyta</taxon>
        <taxon>Magnoliopsida</taxon>
        <taxon>eudicotyledons</taxon>
        <taxon>Gunneridae</taxon>
        <taxon>Pentapetalae</taxon>
        <taxon>rosids</taxon>
        <taxon>fabids</taxon>
        <taxon>Fabales</taxon>
        <taxon>Fabaceae</taxon>
        <taxon>Papilionoideae</taxon>
        <taxon>50 kb inversion clade</taxon>
        <taxon>NPAAA clade</taxon>
        <taxon>indigoferoid/millettioid clade</taxon>
        <taxon>Phaseoleae</taxon>
        <taxon>Canavalia</taxon>
    </lineage>
</organism>
<keyword evidence="2" id="KW-1185">Reference proteome</keyword>
<evidence type="ECO:0000313" key="2">
    <source>
        <dbReference type="Proteomes" id="UP001367508"/>
    </source>
</evidence>